<dbReference type="Gene3D" id="3.40.50.1820">
    <property type="entry name" value="alpha/beta hydrolase"/>
    <property type="match status" value="1"/>
</dbReference>
<protein>
    <submittedName>
        <fullName evidence="4">Surfactin synthase thioesterase subunit</fullName>
    </submittedName>
</protein>
<dbReference type="InterPro" id="IPR001031">
    <property type="entry name" value="Thioesterase"/>
</dbReference>
<organism evidence="4 5">
    <name type="scientific">Krasilnikovia cinnamomea</name>
    <dbReference type="NCBI Taxonomy" id="349313"/>
    <lineage>
        <taxon>Bacteria</taxon>
        <taxon>Bacillati</taxon>
        <taxon>Actinomycetota</taxon>
        <taxon>Actinomycetes</taxon>
        <taxon>Micromonosporales</taxon>
        <taxon>Micromonosporaceae</taxon>
        <taxon>Krasilnikovia</taxon>
    </lineage>
</organism>
<gene>
    <name evidence="4" type="ORF">EV385_6143</name>
</gene>
<dbReference type="PANTHER" id="PTHR11487">
    <property type="entry name" value="THIOESTERASE"/>
    <property type="match status" value="1"/>
</dbReference>
<evidence type="ECO:0000313" key="5">
    <source>
        <dbReference type="Proteomes" id="UP000292564"/>
    </source>
</evidence>
<dbReference type="RefSeq" id="WP_207230017.1">
    <property type="nucleotide sequence ID" value="NZ_SHKY01000001.1"/>
</dbReference>
<dbReference type="Pfam" id="PF00975">
    <property type="entry name" value="Thioesterase"/>
    <property type="match status" value="1"/>
</dbReference>
<evidence type="ECO:0000259" key="3">
    <source>
        <dbReference type="SMART" id="SM00824"/>
    </source>
</evidence>
<reference evidence="4 5" key="1">
    <citation type="submission" date="2019-02" db="EMBL/GenBank/DDBJ databases">
        <title>Sequencing the genomes of 1000 actinobacteria strains.</title>
        <authorList>
            <person name="Klenk H.-P."/>
        </authorList>
    </citation>
    <scope>NUCLEOTIDE SEQUENCE [LARGE SCALE GENOMIC DNA]</scope>
    <source>
        <strain evidence="4 5">DSM 45162</strain>
    </source>
</reference>
<dbReference type="InterPro" id="IPR012223">
    <property type="entry name" value="TEII"/>
</dbReference>
<feature type="domain" description="Thioesterase TesA-like" evidence="3">
    <location>
        <begin position="26"/>
        <end position="249"/>
    </location>
</feature>
<dbReference type="SMART" id="SM00824">
    <property type="entry name" value="PKS_TE"/>
    <property type="match status" value="1"/>
</dbReference>
<proteinExistence type="inferred from homology"/>
<comment type="similarity">
    <text evidence="1">Belongs to the thioesterase family.</text>
</comment>
<evidence type="ECO:0000256" key="2">
    <source>
        <dbReference type="ARBA" id="ARBA00022801"/>
    </source>
</evidence>
<dbReference type="Proteomes" id="UP000292564">
    <property type="component" value="Unassembled WGS sequence"/>
</dbReference>
<dbReference type="PANTHER" id="PTHR11487:SF0">
    <property type="entry name" value="S-ACYL FATTY ACID SYNTHASE THIOESTERASE, MEDIUM CHAIN"/>
    <property type="match status" value="1"/>
</dbReference>
<dbReference type="GO" id="GO:0008610">
    <property type="term" value="P:lipid biosynthetic process"/>
    <property type="evidence" value="ECO:0007669"/>
    <property type="project" value="TreeGrafter"/>
</dbReference>
<dbReference type="GO" id="GO:0016787">
    <property type="term" value="F:hydrolase activity"/>
    <property type="evidence" value="ECO:0007669"/>
    <property type="project" value="UniProtKB-KW"/>
</dbReference>
<dbReference type="InterPro" id="IPR029058">
    <property type="entry name" value="AB_hydrolase_fold"/>
</dbReference>
<dbReference type="EMBL" id="SHKY01000001">
    <property type="protein sequence ID" value="RZU54195.1"/>
    <property type="molecule type" value="Genomic_DNA"/>
</dbReference>
<sequence length="257" mass="28604">MSIADGTTTSWIRRFRTGPDQDRRLVCFPHAGGAATFFHPVAMRFGPAVDVVALQYPGRQDRRSEPMIEDIATLADRIADELLRLSDKPSVFFGHSMGAVLAFETAWRLERRGTHAPRAVMVSGRRAPSAHRPDHQVYLRDDEGLLAELKLLNGTAMNLMEDEEVRRMTLPAVRNDYRAIETYRCAPGRVTAAAITTLTGTDDPQTTVAEAAKWREFTTGEFRLATFPGGHFFLAEQPGPVLDEVERGLAQLDTVPR</sequence>
<dbReference type="SUPFAM" id="SSF53474">
    <property type="entry name" value="alpha/beta-Hydrolases"/>
    <property type="match status" value="1"/>
</dbReference>
<comment type="caution">
    <text evidence="4">The sequence shown here is derived from an EMBL/GenBank/DDBJ whole genome shotgun (WGS) entry which is preliminary data.</text>
</comment>
<evidence type="ECO:0000313" key="4">
    <source>
        <dbReference type="EMBL" id="RZU54195.1"/>
    </source>
</evidence>
<dbReference type="AlphaFoldDB" id="A0A4Q7ZUD5"/>
<keyword evidence="5" id="KW-1185">Reference proteome</keyword>
<keyword evidence="2" id="KW-0378">Hydrolase</keyword>
<dbReference type="InterPro" id="IPR020802">
    <property type="entry name" value="TesA-like"/>
</dbReference>
<name>A0A4Q7ZUD5_9ACTN</name>
<accession>A0A4Q7ZUD5</accession>
<evidence type="ECO:0000256" key="1">
    <source>
        <dbReference type="ARBA" id="ARBA00007169"/>
    </source>
</evidence>